<evidence type="ECO:0000256" key="1">
    <source>
        <dbReference type="ARBA" id="ARBA00005234"/>
    </source>
</evidence>
<keyword evidence="3" id="KW-0378">Hydrolase</keyword>
<reference evidence="6" key="1">
    <citation type="submission" date="2022-11" db="UniProtKB">
        <authorList>
            <consortium name="WormBaseParasite"/>
        </authorList>
    </citation>
    <scope>IDENTIFICATION</scope>
</reference>
<dbReference type="Gene3D" id="3.40.395.10">
    <property type="entry name" value="Adenoviral Proteinase, Chain A"/>
    <property type="match status" value="1"/>
</dbReference>
<evidence type="ECO:0000313" key="5">
    <source>
        <dbReference type="Proteomes" id="UP000887574"/>
    </source>
</evidence>
<keyword evidence="5" id="KW-1185">Reference proteome</keyword>
<proteinExistence type="inferred from homology"/>
<dbReference type="WBParaSite" id="jg26080">
    <property type="protein sequence ID" value="jg26080"/>
    <property type="gene ID" value="jg26080"/>
</dbReference>
<sequence length="152" mass="17213">MSDCNTCQRCSSSVLSSSEKLLKNGVNSVKEWANNLDIFGSDVVLIPLHLVEHCALVVVRPNKQRLLYYDSLHGHEGDCLIKIKENTLPFFAFSHRLLRSKVTAATVVYLFVNLLKVLAWSPSTCKQEDMDEYRKRMASELQAGKLLKKIQS</sequence>
<evidence type="ECO:0000259" key="4">
    <source>
        <dbReference type="Pfam" id="PF02902"/>
    </source>
</evidence>
<accession>A0A915E3H8</accession>
<comment type="similarity">
    <text evidence="1">Belongs to the peptidase C48 family.</text>
</comment>
<dbReference type="GO" id="GO:0006508">
    <property type="term" value="P:proteolysis"/>
    <property type="evidence" value="ECO:0007669"/>
    <property type="project" value="UniProtKB-KW"/>
</dbReference>
<organism evidence="5 6">
    <name type="scientific">Ditylenchus dipsaci</name>
    <dbReference type="NCBI Taxonomy" id="166011"/>
    <lineage>
        <taxon>Eukaryota</taxon>
        <taxon>Metazoa</taxon>
        <taxon>Ecdysozoa</taxon>
        <taxon>Nematoda</taxon>
        <taxon>Chromadorea</taxon>
        <taxon>Rhabditida</taxon>
        <taxon>Tylenchina</taxon>
        <taxon>Tylenchomorpha</taxon>
        <taxon>Sphaerularioidea</taxon>
        <taxon>Anguinidae</taxon>
        <taxon>Anguininae</taxon>
        <taxon>Ditylenchus</taxon>
    </lineage>
</organism>
<protein>
    <submittedName>
        <fullName evidence="6">Ubiquitin-like protease family profile domain-containing protein</fullName>
    </submittedName>
</protein>
<keyword evidence="2" id="KW-0645">Protease</keyword>
<dbReference type="AlphaFoldDB" id="A0A915E3H8"/>
<dbReference type="InterPro" id="IPR038765">
    <property type="entry name" value="Papain-like_cys_pep_sf"/>
</dbReference>
<evidence type="ECO:0000313" key="6">
    <source>
        <dbReference type="WBParaSite" id="jg26080"/>
    </source>
</evidence>
<dbReference type="Pfam" id="PF02902">
    <property type="entry name" value="Peptidase_C48"/>
    <property type="match status" value="1"/>
</dbReference>
<name>A0A915E3H8_9BILA</name>
<feature type="domain" description="Ubiquitin-like protease family profile" evidence="4">
    <location>
        <begin position="8"/>
        <end position="99"/>
    </location>
</feature>
<evidence type="ECO:0000256" key="2">
    <source>
        <dbReference type="ARBA" id="ARBA00022670"/>
    </source>
</evidence>
<dbReference type="InterPro" id="IPR003653">
    <property type="entry name" value="Peptidase_C48_C"/>
</dbReference>
<dbReference type="GO" id="GO:0008234">
    <property type="term" value="F:cysteine-type peptidase activity"/>
    <property type="evidence" value="ECO:0007669"/>
    <property type="project" value="InterPro"/>
</dbReference>
<dbReference type="SUPFAM" id="SSF54001">
    <property type="entry name" value="Cysteine proteinases"/>
    <property type="match status" value="1"/>
</dbReference>
<evidence type="ECO:0000256" key="3">
    <source>
        <dbReference type="ARBA" id="ARBA00022801"/>
    </source>
</evidence>
<dbReference type="Proteomes" id="UP000887574">
    <property type="component" value="Unplaced"/>
</dbReference>